<name>A0AAD4MIP8_9BILA</name>
<keyword evidence="2" id="KW-1185">Reference proteome</keyword>
<proteinExistence type="predicted"/>
<dbReference type="Proteomes" id="UP001201812">
    <property type="component" value="Unassembled WGS sequence"/>
</dbReference>
<comment type="caution">
    <text evidence="1">The sequence shown here is derived from an EMBL/GenBank/DDBJ whole genome shotgun (WGS) entry which is preliminary data.</text>
</comment>
<dbReference type="EMBL" id="JAKKPZ010000579">
    <property type="protein sequence ID" value="KAI1693840.1"/>
    <property type="molecule type" value="Genomic_DNA"/>
</dbReference>
<dbReference type="AlphaFoldDB" id="A0AAD4MIP8"/>
<evidence type="ECO:0000313" key="2">
    <source>
        <dbReference type="Proteomes" id="UP001201812"/>
    </source>
</evidence>
<gene>
    <name evidence="1" type="ORF">DdX_20432</name>
</gene>
<accession>A0AAD4MIP8</accession>
<reference evidence="1" key="1">
    <citation type="submission" date="2022-01" db="EMBL/GenBank/DDBJ databases">
        <title>Genome Sequence Resource for Two Populations of Ditylenchus destructor, the Migratory Endoparasitic Phytonematode.</title>
        <authorList>
            <person name="Zhang H."/>
            <person name="Lin R."/>
            <person name="Xie B."/>
        </authorList>
    </citation>
    <scope>NUCLEOTIDE SEQUENCE</scope>
    <source>
        <strain evidence="1">BazhouSP</strain>
    </source>
</reference>
<protein>
    <submittedName>
        <fullName evidence="1">Uncharacterized protein</fullName>
    </submittedName>
</protein>
<organism evidence="1 2">
    <name type="scientific">Ditylenchus destructor</name>
    <dbReference type="NCBI Taxonomy" id="166010"/>
    <lineage>
        <taxon>Eukaryota</taxon>
        <taxon>Metazoa</taxon>
        <taxon>Ecdysozoa</taxon>
        <taxon>Nematoda</taxon>
        <taxon>Chromadorea</taxon>
        <taxon>Rhabditida</taxon>
        <taxon>Tylenchina</taxon>
        <taxon>Tylenchomorpha</taxon>
        <taxon>Sphaerularioidea</taxon>
        <taxon>Anguinidae</taxon>
        <taxon>Anguininae</taxon>
        <taxon>Ditylenchus</taxon>
    </lineage>
</organism>
<evidence type="ECO:0000313" key="1">
    <source>
        <dbReference type="EMBL" id="KAI1693840.1"/>
    </source>
</evidence>
<sequence length="142" mass="15803">MPPSIRISQELFNKQGVAHQLAYIQCNFSILPKAITKLESQGLTLSQNLKVLAEVKTAISNAGGHIGQKIQTKLDFVMQNNPGLSKMAEIAKVHNGEEAELEFVRSKNRINEIKDISPLLAEIQNIFIGTTRPIVDRPLRVF</sequence>